<evidence type="ECO:0000256" key="5">
    <source>
        <dbReference type="ARBA" id="ARBA00022927"/>
    </source>
</evidence>
<proteinExistence type="inferred from homology"/>
<comment type="similarity">
    <text evidence="2">Belongs to the VTI1 family.</text>
</comment>
<evidence type="ECO:0000256" key="6">
    <source>
        <dbReference type="ARBA" id="ARBA00022989"/>
    </source>
</evidence>
<dbReference type="InterPro" id="IPR000727">
    <property type="entry name" value="T_SNARE_dom"/>
</dbReference>
<dbReference type="AlphaFoldDB" id="A0A177TN93"/>
<dbReference type="GO" id="GO:0005794">
    <property type="term" value="C:Golgi apparatus"/>
    <property type="evidence" value="ECO:0007669"/>
    <property type="project" value="TreeGrafter"/>
</dbReference>
<reference evidence="9" key="1">
    <citation type="submission" date="2016-04" db="EMBL/GenBank/DDBJ databases">
        <authorList>
            <person name="Nguyen H.D."/>
            <person name="Samba Siva P."/>
            <person name="Cullis J."/>
            <person name="Levesque C.A."/>
            <person name="Hambleton S."/>
        </authorList>
    </citation>
    <scope>NUCLEOTIDE SEQUENCE</scope>
    <source>
        <strain evidence="9">DAOMC 236416</strain>
    </source>
</reference>
<dbReference type="PANTHER" id="PTHR21230:SF26">
    <property type="entry name" value="VESICLE TRANSPORT THROUGH INTERACTION WITH T-SNARES HOMOLOG 1A"/>
    <property type="match status" value="1"/>
</dbReference>
<dbReference type="GO" id="GO:0006891">
    <property type="term" value="P:intra-Golgi vesicle-mediated transport"/>
    <property type="evidence" value="ECO:0007669"/>
    <property type="project" value="TreeGrafter"/>
</dbReference>
<evidence type="ECO:0000313" key="10">
    <source>
        <dbReference type="Proteomes" id="UP000077521"/>
    </source>
</evidence>
<accession>A0A177TN93</accession>
<dbReference type="GO" id="GO:0012507">
    <property type="term" value="C:ER to Golgi transport vesicle membrane"/>
    <property type="evidence" value="ECO:0007669"/>
    <property type="project" value="TreeGrafter"/>
</dbReference>
<dbReference type="GO" id="GO:0005484">
    <property type="term" value="F:SNAP receptor activity"/>
    <property type="evidence" value="ECO:0007669"/>
    <property type="project" value="TreeGrafter"/>
</dbReference>
<dbReference type="GO" id="GO:0031201">
    <property type="term" value="C:SNARE complex"/>
    <property type="evidence" value="ECO:0007669"/>
    <property type="project" value="TreeGrafter"/>
</dbReference>
<protein>
    <submittedName>
        <fullName evidence="9">Uncharacterized protein</fullName>
    </submittedName>
</protein>
<dbReference type="Proteomes" id="UP000077521">
    <property type="component" value="Unassembled WGS sequence"/>
</dbReference>
<dbReference type="Gene3D" id="1.20.5.110">
    <property type="match status" value="1"/>
</dbReference>
<dbReference type="GO" id="GO:0000149">
    <property type="term" value="F:SNARE binding"/>
    <property type="evidence" value="ECO:0007669"/>
    <property type="project" value="TreeGrafter"/>
</dbReference>
<reference evidence="9" key="2">
    <citation type="journal article" date="2019" name="IMA Fungus">
        <title>Genome sequencing and comparison of five Tilletia species to identify candidate genes for the detection of regulated species infecting wheat.</title>
        <authorList>
            <person name="Nguyen H.D.T."/>
            <person name="Sultana T."/>
            <person name="Kesanakurti P."/>
            <person name="Hambleton S."/>
        </authorList>
    </citation>
    <scope>NUCLEOTIDE SEQUENCE</scope>
    <source>
        <strain evidence="9">DAOMC 236416</strain>
    </source>
</reference>
<keyword evidence="4" id="KW-0812">Transmembrane</keyword>
<keyword evidence="10" id="KW-1185">Reference proteome</keyword>
<name>A0A177TN93_9BASI</name>
<dbReference type="GO" id="GO:0006896">
    <property type="term" value="P:Golgi to vacuole transport"/>
    <property type="evidence" value="ECO:0007669"/>
    <property type="project" value="TreeGrafter"/>
</dbReference>
<dbReference type="GO" id="GO:0048280">
    <property type="term" value="P:vesicle fusion with Golgi apparatus"/>
    <property type="evidence" value="ECO:0007669"/>
    <property type="project" value="TreeGrafter"/>
</dbReference>
<dbReference type="EMBL" id="LWDF02000097">
    <property type="protein sequence ID" value="KAE8257759.1"/>
    <property type="molecule type" value="Genomic_DNA"/>
</dbReference>
<dbReference type="SMART" id="SM00397">
    <property type="entry name" value="t_SNARE"/>
    <property type="match status" value="1"/>
</dbReference>
<evidence type="ECO:0000256" key="3">
    <source>
        <dbReference type="ARBA" id="ARBA00022448"/>
    </source>
</evidence>
<dbReference type="GO" id="GO:0005829">
    <property type="term" value="C:cytosol"/>
    <property type="evidence" value="ECO:0007669"/>
    <property type="project" value="GOC"/>
</dbReference>
<dbReference type="InterPro" id="IPR038407">
    <property type="entry name" value="v-SNARE_N_sf"/>
</dbReference>
<dbReference type="GO" id="GO:0006886">
    <property type="term" value="P:intracellular protein transport"/>
    <property type="evidence" value="ECO:0007669"/>
    <property type="project" value="InterPro"/>
</dbReference>
<dbReference type="CDD" id="cd15862">
    <property type="entry name" value="SNARE_Vti1"/>
    <property type="match status" value="1"/>
</dbReference>
<dbReference type="Pfam" id="PF05008">
    <property type="entry name" value="V-SNARE"/>
    <property type="match status" value="1"/>
</dbReference>
<gene>
    <name evidence="9" type="ORF">A4X13_0g2154</name>
</gene>
<keyword evidence="6" id="KW-1133">Transmembrane helix</keyword>
<dbReference type="GO" id="GO:0016236">
    <property type="term" value="P:macroautophagy"/>
    <property type="evidence" value="ECO:0007669"/>
    <property type="project" value="TreeGrafter"/>
</dbReference>
<dbReference type="GO" id="GO:0031902">
    <property type="term" value="C:late endosome membrane"/>
    <property type="evidence" value="ECO:0007669"/>
    <property type="project" value="TreeGrafter"/>
</dbReference>
<evidence type="ECO:0000256" key="7">
    <source>
        <dbReference type="ARBA" id="ARBA00023054"/>
    </source>
</evidence>
<organism evidence="9 10">
    <name type="scientific">Tilletia indica</name>
    <dbReference type="NCBI Taxonomy" id="43049"/>
    <lineage>
        <taxon>Eukaryota</taxon>
        <taxon>Fungi</taxon>
        <taxon>Dikarya</taxon>
        <taxon>Basidiomycota</taxon>
        <taxon>Ustilaginomycotina</taxon>
        <taxon>Exobasidiomycetes</taxon>
        <taxon>Tilletiales</taxon>
        <taxon>Tilletiaceae</taxon>
        <taxon>Tilletia</taxon>
    </lineage>
</organism>
<dbReference type="Gene3D" id="1.20.58.400">
    <property type="entry name" value="t-snare proteins"/>
    <property type="match status" value="1"/>
</dbReference>
<sequence>MAELYESYKQDFEQLNESIQSKLTTELSNSSASTSSTNNNAEAKRAILRRAEMETEEADEILGQMDLEVQVFPASIKNRYAAQLRGFRAELEKHKGEIRKHYASLTNSAYAADDGDLEGGPGSNPAQRERLLRGTATLEDGSRRLHESQRIALETEEVGAGILRDLRGQREQIENSRNTLRQADGNIDRSSRTLTQMIRRARQQKFVTTGIIVVLVLLILLILYNKLF</sequence>
<evidence type="ECO:0000256" key="4">
    <source>
        <dbReference type="ARBA" id="ARBA00022692"/>
    </source>
</evidence>
<dbReference type="GO" id="GO:0005789">
    <property type="term" value="C:endoplasmic reticulum membrane"/>
    <property type="evidence" value="ECO:0007669"/>
    <property type="project" value="TreeGrafter"/>
</dbReference>
<keyword evidence="7" id="KW-0175">Coiled coil</keyword>
<evidence type="ECO:0000256" key="2">
    <source>
        <dbReference type="ARBA" id="ARBA00006108"/>
    </source>
</evidence>
<dbReference type="Pfam" id="PF12352">
    <property type="entry name" value="V-SNARE_C"/>
    <property type="match status" value="1"/>
</dbReference>
<keyword evidence="8" id="KW-0472">Membrane</keyword>
<evidence type="ECO:0000256" key="8">
    <source>
        <dbReference type="ARBA" id="ARBA00023136"/>
    </source>
</evidence>
<dbReference type="FunFam" id="1.20.5.110:FF:000002">
    <property type="entry name" value="Vesicle transport through interaction with t-SNAREsB"/>
    <property type="match status" value="1"/>
</dbReference>
<keyword evidence="5" id="KW-0653">Protein transport</keyword>
<comment type="caution">
    <text evidence="9">The sequence shown here is derived from an EMBL/GenBank/DDBJ whole genome shotgun (WGS) entry which is preliminary data.</text>
</comment>
<evidence type="ECO:0000313" key="9">
    <source>
        <dbReference type="EMBL" id="KAE8257759.1"/>
    </source>
</evidence>
<keyword evidence="3" id="KW-0813">Transport</keyword>
<evidence type="ECO:0000256" key="1">
    <source>
        <dbReference type="ARBA" id="ARBA00004211"/>
    </source>
</evidence>
<dbReference type="SUPFAM" id="SSF58038">
    <property type="entry name" value="SNARE fusion complex"/>
    <property type="match status" value="1"/>
</dbReference>
<dbReference type="InterPro" id="IPR010989">
    <property type="entry name" value="SNARE"/>
</dbReference>
<dbReference type="GO" id="GO:0042147">
    <property type="term" value="P:retrograde transport, endosome to Golgi"/>
    <property type="evidence" value="ECO:0007669"/>
    <property type="project" value="TreeGrafter"/>
</dbReference>
<comment type="subcellular location">
    <subcellularLocation>
        <location evidence="1">Membrane</location>
        <topology evidence="1">Single-pass type IV membrane protein</topology>
    </subcellularLocation>
</comment>
<dbReference type="SUPFAM" id="SSF47661">
    <property type="entry name" value="t-snare proteins"/>
    <property type="match status" value="1"/>
</dbReference>
<dbReference type="InterPro" id="IPR007705">
    <property type="entry name" value="Vesicle_trsprt_v-SNARE_N"/>
</dbReference>
<dbReference type="PANTHER" id="PTHR21230">
    <property type="entry name" value="VESICLE TRANSPORT V-SNARE PROTEIN VTI1-RELATED"/>
    <property type="match status" value="1"/>
</dbReference>